<reference evidence="1 2" key="1">
    <citation type="journal article" date="2017" name="Curr. Microbiol.">
        <title>Mucilaginibacter ginsenosidivorans sp. nov., Isolated from Soil of Ginseng Field.</title>
        <authorList>
            <person name="Kim M.M."/>
            <person name="Siddiqi M.Z."/>
            <person name="Im W.T."/>
        </authorList>
    </citation>
    <scope>NUCLEOTIDE SEQUENCE [LARGE SCALE GENOMIC DNA]</scope>
    <source>
        <strain evidence="1 2">Gsoil 3017</strain>
    </source>
</reference>
<dbReference type="KEGG" id="mgin:FRZ54_14150"/>
<evidence type="ECO:0000313" key="1">
    <source>
        <dbReference type="EMBL" id="QEC63670.1"/>
    </source>
</evidence>
<organism evidence="1 2">
    <name type="scientific">Mucilaginibacter ginsenosidivorans</name>
    <dbReference type="NCBI Taxonomy" id="398053"/>
    <lineage>
        <taxon>Bacteria</taxon>
        <taxon>Pseudomonadati</taxon>
        <taxon>Bacteroidota</taxon>
        <taxon>Sphingobacteriia</taxon>
        <taxon>Sphingobacteriales</taxon>
        <taxon>Sphingobacteriaceae</taxon>
        <taxon>Mucilaginibacter</taxon>
    </lineage>
</organism>
<dbReference type="RefSeq" id="WP_147032244.1">
    <property type="nucleotide sequence ID" value="NZ_CP042436.1"/>
</dbReference>
<evidence type="ECO:0000313" key="2">
    <source>
        <dbReference type="Proteomes" id="UP000321479"/>
    </source>
</evidence>
<dbReference type="AlphaFoldDB" id="A0A5B8UX24"/>
<proteinExistence type="predicted"/>
<sequence length="87" mass="10080">MRRTIVYVVAIPLLLLVVTNPGLREFKSYLHENRDNDPAGRDANFFIFSLYSNFGDHIDSPRNTHMIKFRYLGILGNFFPIGSENVF</sequence>
<accession>A0A5B8UX24</accession>
<keyword evidence="2" id="KW-1185">Reference proteome</keyword>
<dbReference type="Proteomes" id="UP000321479">
    <property type="component" value="Chromosome"/>
</dbReference>
<dbReference type="OrthoDB" id="10005705at2"/>
<dbReference type="EMBL" id="CP042436">
    <property type="protein sequence ID" value="QEC63670.1"/>
    <property type="molecule type" value="Genomic_DNA"/>
</dbReference>
<name>A0A5B8UX24_9SPHI</name>
<protein>
    <submittedName>
        <fullName evidence="1">Uncharacterized protein</fullName>
    </submittedName>
</protein>
<gene>
    <name evidence="1" type="ORF">FRZ54_14150</name>
</gene>